<sequence length="95" mass="9729">MCRLVCAPVGSAGRRRGRGGTTPQLNAPTPARVTGPDSGRALRGRSPRRGTGPEAGRGNRREPPYDGRRALTARSPRCGGIRGAGPSGTVVRAAG</sequence>
<dbReference type="Proteomes" id="UP000660554">
    <property type="component" value="Unassembled WGS sequence"/>
</dbReference>
<reference evidence="3" key="1">
    <citation type="submission" date="2020-09" db="EMBL/GenBank/DDBJ databases">
        <title>Whole genome shotgun sequence of Streptomyces cinnamonensis NBRC 15873.</title>
        <authorList>
            <person name="Komaki H."/>
            <person name="Tamura T."/>
        </authorList>
    </citation>
    <scope>NUCLEOTIDE SEQUENCE [LARGE SCALE GENOMIC DNA]</scope>
    <source>
        <strain evidence="3">NBRC 15873</strain>
    </source>
</reference>
<evidence type="ECO:0000313" key="2">
    <source>
        <dbReference type="EMBL" id="GHI11674.1"/>
    </source>
</evidence>
<feature type="compositionally biased region" description="Basic and acidic residues" evidence="1">
    <location>
        <begin position="57"/>
        <end position="69"/>
    </location>
</feature>
<feature type="region of interest" description="Disordered" evidence="1">
    <location>
        <begin position="1"/>
        <end position="95"/>
    </location>
</feature>
<accession>A0ABQ3NG35</accession>
<gene>
    <name evidence="2" type="ORF">Scinn_11370</name>
</gene>
<organism evidence="2 3">
    <name type="scientific">Streptomyces virginiae</name>
    <name type="common">Streptomyces cinnamonensis</name>
    <dbReference type="NCBI Taxonomy" id="1961"/>
    <lineage>
        <taxon>Bacteria</taxon>
        <taxon>Bacillati</taxon>
        <taxon>Actinomycetota</taxon>
        <taxon>Actinomycetes</taxon>
        <taxon>Kitasatosporales</taxon>
        <taxon>Streptomycetaceae</taxon>
        <taxon>Streptomyces</taxon>
    </lineage>
</organism>
<protein>
    <submittedName>
        <fullName evidence="2">Uncharacterized protein</fullName>
    </submittedName>
</protein>
<evidence type="ECO:0000256" key="1">
    <source>
        <dbReference type="SAM" id="MobiDB-lite"/>
    </source>
</evidence>
<evidence type="ECO:0000313" key="3">
    <source>
        <dbReference type="Proteomes" id="UP000660554"/>
    </source>
</evidence>
<proteinExistence type="predicted"/>
<name>A0ABQ3NG35_STRVG</name>
<keyword evidence="3" id="KW-1185">Reference proteome</keyword>
<dbReference type="EMBL" id="BNDV01000002">
    <property type="protein sequence ID" value="GHI11674.1"/>
    <property type="molecule type" value="Genomic_DNA"/>
</dbReference>
<comment type="caution">
    <text evidence="2">The sequence shown here is derived from an EMBL/GenBank/DDBJ whole genome shotgun (WGS) entry which is preliminary data.</text>
</comment>